<dbReference type="InterPro" id="IPR002483">
    <property type="entry name" value="PWI_dom"/>
</dbReference>
<evidence type="ECO:0000256" key="1">
    <source>
        <dbReference type="ARBA" id="ARBA00022664"/>
    </source>
</evidence>
<dbReference type="PANTHER" id="PTHR23148:SF0">
    <property type="entry name" value="SERINE_ARGININE REPETITIVE MATRIX PROTEIN 1"/>
    <property type="match status" value="1"/>
</dbReference>
<dbReference type="AlphaFoldDB" id="A0A0D3IE09"/>
<dbReference type="KEGG" id="ehx:EMIHUDRAFT_58282"/>
<evidence type="ECO:0000256" key="2">
    <source>
        <dbReference type="SAM" id="MobiDB-lite"/>
    </source>
</evidence>
<dbReference type="Proteomes" id="UP000013827">
    <property type="component" value="Unassembled WGS sequence"/>
</dbReference>
<accession>A0A0D3IE09</accession>
<evidence type="ECO:0000313" key="5">
    <source>
        <dbReference type="Proteomes" id="UP000013827"/>
    </source>
</evidence>
<feature type="region of interest" description="Disordered" evidence="2">
    <location>
        <begin position="113"/>
        <end position="152"/>
    </location>
</feature>
<dbReference type="InterPro" id="IPR052225">
    <property type="entry name" value="Ser/Arg_repetitive_matrix"/>
</dbReference>
<keyword evidence="5" id="KW-1185">Reference proteome</keyword>
<dbReference type="SMART" id="SM00311">
    <property type="entry name" value="PWI"/>
    <property type="match status" value="1"/>
</dbReference>
<feature type="domain" description="PWI" evidence="3">
    <location>
        <begin position="22"/>
        <end position="120"/>
    </location>
</feature>
<dbReference type="GO" id="GO:0006397">
    <property type="term" value="P:mRNA processing"/>
    <property type="evidence" value="ECO:0007669"/>
    <property type="project" value="UniProtKB-KW"/>
</dbReference>
<dbReference type="GO" id="GO:0005681">
    <property type="term" value="C:spliceosomal complex"/>
    <property type="evidence" value="ECO:0007669"/>
    <property type="project" value="TreeGrafter"/>
</dbReference>
<evidence type="ECO:0000313" key="4">
    <source>
        <dbReference type="EnsemblProtists" id="EOD09494"/>
    </source>
</evidence>
<dbReference type="GO" id="GO:0003723">
    <property type="term" value="F:RNA binding"/>
    <property type="evidence" value="ECO:0007669"/>
    <property type="project" value="TreeGrafter"/>
</dbReference>
<dbReference type="PANTHER" id="PTHR23148">
    <property type="entry name" value="SERINE/ARGININE REGULATED NUCLEAR MATRIX PROTEIN"/>
    <property type="match status" value="1"/>
</dbReference>
<dbReference type="STRING" id="2903.R1DLD9"/>
<evidence type="ECO:0000259" key="3">
    <source>
        <dbReference type="PROSITE" id="PS51025"/>
    </source>
</evidence>
<name>A0A0D3IE09_EMIH1</name>
<dbReference type="OMA" id="WISNRIT"/>
<dbReference type="GeneID" id="17255633"/>
<dbReference type="Pfam" id="PF01480">
    <property type="entry name" value="PWI"/>
    <property type="match status" value="1"/>
</dbReference>
<sequence length="152" mass="17478">FRGVSADQDGRFGDKMKKMIKSTKFPAHFETKVDMKKVNLDVMLPWITEQVSEYLGFEDEVVIGYVESQLRETDVDPKKMQLSLTGFLEANTPPFMRDLWALLVSAQENEHGIPTKVKEDASASSPAAAREERDGRERSGRRRSRSRERDRR</sequence>
<feature type="compositionally biased region" description="Basic and acidic residues" evidence="2">
    <location>
        <begin position="129"/>
        <end position="138"/>
    </location>
</feature>
<dbReference type="SUPFAM" id="SSF101233">
    <property type="entry name" value="PWI domain"/>
    <property type="match status" value="1"/>
</dbReference>
<proteinExistence type="predicted"/>
<protein>
    <recommendedName>
        <fullName evidence="3">PWI domain-containing protein</fullName>
    </recommendedName>
</protein>
<dbReference type="RefSeq" id="XP_005761923.1">
    <property type="nucleotide sequence ID" value="XM_005761866.1"/>
</dbReference>
<dbReference type="PROSITE" id="PS51025">
    <property type="entry name" value="PWI"/>
    <property type="match status" value="1"/>
</dbReference>
<dbReference type="EnsemblProtists" id="EOD09494">
    <property type="protein sequence ID" value="EOD09494"/>
    <property type="gene ID" value="EMIHUDRAFT_58282"/>
</dbReference>
<reference evidence="5" key="1">
    <citation type="journal article" date="2013" name="Nature">
        <title>Pan genome of the phytoplankton Emiliania underpins its global distribution.</title>
        <authorList>
            <person name="Read B.A."/>
            <person name="Kegel J."/>
            <person name="Klute M.J."/>
            <person name="Kuo A."/>
            <person name="Lefebvre S.C."/>
            <person name="Maumus F."/>
            <person name="Mayer C."/>
            <person name="Miller J."/>
            <person name="Monier A."/>
            <person name="Salamov A."/>
            <person name="Young J."/>
            <person name="Aguilar M."/>
            <person name="Claverie J.M."/>
            <person name="Frickenhaus S."/>
            <person name="Gonzalez K."/>
            <person name="Herman E.K."/>
            <person name="Lin Y.C."/>
            <person name="Napier J."/>
            <person name="Ogata H."/>
            <person name="Sarno A.F."/>
            <person name="Shmutz J."/>
            <person name="Schroeder D."/>
            <person name="de Vargas C."/>
            <person name="Verret F."/>
            <person name="von Dassow P."/>
            <person name="Valentin K."/>
            <person name="Van de Peer Y."/>
            <person name="Wheeler G."/>
            <person name="Dacks J.B."/>
            <person name="Delwiche C.F."/>
            <person name="Dyhrman S.T."/>
            <person name="Glockner G."/>
            <person name="John U."/>
            <person name="Richards T."/>
            <person name="Worden A.Z."/>
            <person name="Zhang X."/>
            <person name="Grigoriev I.V."/>
            <person name="Allen A.E."/>
            <person name="Bidle K."/>
            <person name="Borodovsky M."/>
            <person name="Bowler C."/>
            <person name="Brownlee C."/>
            <person name="Cock J.M."/>
            <person name="Elias M."/>
            <person name="Gladyshev V.N."/>
            <person name="Groth M."/>
            <person name="Guda C."/>
            <person name="Hadaegh A."/>
            <person name="Iglesias-Rodriguez M.D."/>
            <person name="Jenkins J."/>
            <person name="Jones B.M."/>
            <person name="Lawson T."/>
            <person name="Leese F."/>
            <person name="Lindquist E."/>
            <person name="Lobanov A."/>
            <person name="Lomsadze A."/>
            <person name="Malik S.B."/>
            <person name="Marsh M.E."/>
            <person name="Mackinder L."/>
            <person name="Mock T."/>
            <person name="Mueller-Roeber B."/>
            <person name="Pagarete A."/>
            <person name="Parker M."/>
            <person name="Probert I."/>
            <person name="Quesneville H."/>
            <person name="Raines C."/>
            <person name="Rensing S.A."/>
            <person name="Riano-Pachon D.M."/>
            <person name="Richier S."/>
            <person name="Rokitta S."/>
            <person name="Shiraiwa Y."/>
            <person name="Soanes D.M."/>
            <person name="van der Giezen M."/>
            <person name="Wahlund T.M."/>
            <person name="Williams B."/>
            <person name="Wilson W."/>
            <person name="Wolfe G."/>
            <person name="Wurch L.L."/>
        </authorList>
    </citation>
    <scope>NUCLEOTIDE SEQUENCE</scope>
</reference>
<dbReference type="HOGENOM" id="CLU_032410_2_2_1"/>
<dbReference type="PaxDb" id="2903-EOD09494"/>
<dbReference type="eggNOG" id="KOG2146">
    <property type="taxonomic scope" value="Eukaryota"/>
</dbReference>
<dbReference type="Gene3D" id="1.20.1390.10">
    <property type="entry name" value="PWI domain"/>
    <property type="match status" value="1"/>
</dbReference>
<organism evidence="4 5">
    <name type="scientific">Emiliania huxleyi (strain CCMP1516)</name>
    <dbReference type="NCBI Taxonomy" id="280463"/>
    <lineage>
        <taxon>Eukaryota</taxon>
        <taxon>Haptista</taxon>
        <taxon>Haptophyta</taxon>
        <taxon>Prymnesiophyceae</taxon>
        <taxon>Isochrysidales</taxon>
        <taxon>Noelaerhabdaceae</taxon>
        <taxon>Emiliania</taxon>
    </lineage>
</organism>
<reference evidence="4" key="2">
    <citation type="submission" date="2024-10" db="UniProtKB">
        <authorList>
            <consortium name="EnsemblProtists"/>
        </authorList>
    </citation>
    <scope>IDENTIFICATION</scope>
</reference>
<keyword evidence="1" id="KW-0507">mRNA processing</keyword>
<dbReference type="InterPro" id="IPR036483">
    <property type="entry name" value="PWI_dom_sf"/>
</dbReference>
<dbReference type="GO" id="GO:0048024">
    <property type="term" value="P:regulation of mRNA splicing, via spliceosome"/>
    <property type="evidence" value="ECO:0007669"/>
    <property type="project" value="TreeGrafter"/>
</dbReference>